<dbReference type="EMBL" id="FOMJ01000017">
    <property type="protein sequence ID" value="SFD95880.1"/>
    <property type="molecule type" value="Genomic_DNA"/>
</dbReference>
<dbReference type="Gene3D" id="1.10.443.10">
    <property type="entry name" value="Intergrase catalytic core"/>
    <property type="match status" value="1"/>
</dbReference>
<dbReference type="AlphaFoldDB" id="A0A1I1WS21"/>
<evidence type="ECO:0000256" key="3">
    <source>
        <dbReference type="SAM" id="MobiDB-lite"/>
    </source>
</evidence>
<dbReference type="PANTHER" id="PTHR30349:SF64">
    <property type="entry name" value="PROPHAGE INTEGRASE INTD-RELATED"/>
    <property type="match status" value="1"/>
</dbReference>
<dbReference type="Proteomes" id="UP000198611">
    <property type="component" value="Unassembled WGS sequence"/>
</dbReference>
<dbReference type="PANTHER" id="PTHR30349">
    <property type="entry name" value="PHAGE INTEGRASE-RELATED"/>
    <property type="match status" value="1"/>
</dbReference>
<dbReference type="GO" id="GO:0003677">
    <property type="term" value="F:DNA binding"/>
    <property type="evidence" value="ECO:0007669"/>
    <property type="project" value="InterPro"/>
</dbReference>
<gene>
    <name evidence="4" type="ORF">SAMN05660831_02687</name>
</gene>
<protein>
    <submittedName>
        <fullName evidence="4">Phage integrase family protein</fullName>
    </submittedName>
</protein>
<dbReference type="GO" id="GO:0006310">
    <property type="term" value="P:DNA recombination"/>
    <property type="evidence" value="ECO:0007669"/>
    <property type="project" value="UniProtKB-KW"/>
</dbReference>
<keyword evidence="5" id="KW-1185">Reference proteome</keyword>
<dbReference type="InterPro" id="IPR050090">
    <property type="entry name" value="Tyrosine_recombinase_XerCD"/>
</dbReference>
<evidence type="ECO:0000313" key="4">
    <source>
        <dbReference type="EMBL" id="SFD95880.1"/>
    </source>
</evidence>
<evidence type="ECO:0000313" key="5">
    <source>
        <dbReference type="Proteomes" id="UP000198611"/>
    </source>
</evidence>
<keyword evidence="2" id="KW-0233">DNA recombination</keyword>
<proteinExistence type="predicted"/>
<accession>A0A1I1WS21</accession>
<dbReference type="InterPro" id="IPR011010">
    <property type="entry name" value="DNA_brk_join_enz"/>
</dbReference>
<evidence type="ECO:0000256" key="1">
    <source>
        <dbReference type="ARBA" id="ARBA00022908"/>
    </source>
</evidence>
<keyword evidence="1" id="KW-0229">DNA integration</keyword>
<dbReference type="GO" id="GO:0015074">
    <property type="term" value="P:DNA integration"/>
    <property type="evidence" value="ECO:0007669"/>
    <property type="project" value="UniProtKB-KW"/>
</dbReference>
<dbReference type="InterPro" id="IPR013762">
    <property type="entry name" value="Integrase-like_cat_sf"/>
</dbReference>
<dbReference type="SUPFAM" id="SSF56349">
    <property type="entry name" value="DNA breaking-rejoining enzymes"/>
    <property type="match status" value="1"/>
</dbReference>
<feature type="region of interest" description="Disordered" evidence="3">
    <location>
        <begin position="323"/>
        <end position="365"/>
    </location>
</feature>
<feature type="compositionally biased region" description="Low complexity" evidence="3">
    <location>
        <begin position="327"/>
        <end position="341"/>
    </location>
</feature>
<reference evidence="4 5" key="1">
    <citation type="submission" date="2016-10" db="EMBL/GenBank/DDBJ databases">
        <authorList>
            <person name="de Groot N.N."/>
        </authorList>
    </citation>
    <scope>NUCLEOTIDE SEQUENCE [LARGE SCALE GENOMIC DNA]</scope>
    <source>
        <strain evidence="4 5">HL3</strain>
    </source>
</reference>
<name>A0A1I1WS21_9GAMM</name>
<dbReference type="STRING" id="1123397.SAMN05660831_02687"/>
<evidence type="ECO:0000256" key="2">
    <source>
        <dbReference type="ARBA" id="ARBA00023172"/>
    </source>
</evidence>
<organism evidence="4 5">
    <name type="scientific">Thiohalospira halophila DSM 15071</name>
    <dbReference type="NCBI Taxonomy" id="1123397"/>
    <lineage>
        <taxon>Bacteria</taxon>
        <taxon>Pseudomonadati</taxon>
        <taxon>Pseudomonadota</taxon>
        <taxon>Gammaproteobacteria</taxon>
        <taxon>Thiohalospirales</taxon>
        <taxon>Thiohalospiraceae</taxon>
        <taxon>Thiohalospira</taxon>
    </lineage>
</organism>
<sequence>MEGNAAAEPSGERLQGEEAIRACWVHLWEPQGAPIPEELVRRPGDTFGKAREEAGAFRPVLEILGSDYPDLLRASEPAPVHWSAEQVKKLLQAVRAEAPPKRSFTAQRRILEVIEAGNNEGVWHVPIVQVPAPLPPPPKPVFSHDGFDLAVRYQGLPDAFVETLRFDGLEPKMIWGQVLLSSLLFGGLLQPKSLWAFGDAIPGAPAHLHWVEWQDGESGGHRVHRHFVDPLTRLLALHWRRREWPARTGARVTRQLFRSMYHYAKAVGLDGYFPPDWTTLRKVAETRLALYVPPHLIGVATGFYHPTSLPPHVMERLTVELGPVQPPTAGTAAQAEGEQGPSDPGLVRTGGSADSEGPTEEWPETAAADIRRIGSILRNAPSDQRAQLQAMVEHTRLASVRRLARWARDGLLMGSHGRKALSSMTAYDHFNAIAEPLVGQLADDDPVHLNNDDRVDLYATAIEDTDSPGARNRVLKGLREFQAYLERTHEEVPPLPDGDLFSAKGQKPTAVDANLIEPESFEWVLTWLELFGDGDAESNNLSILMAVLGYYAGMRRSEVAGLRIGDLEGPPSWDLVIRPHSLRRLKSQSAARVAPLNALLPTRHLQRLIRWWEVQRQAADDLGKDWREWLLFDPIRPAEGVTGNDKGERRPEQQKGWIHRGGDYMRRIREALYRVTGDPGLRFHHLRHSFANRLLLAMWQAECDRADEDTRTTETSDPLNEPLPEWARGWIGQEPWSLRSQLLGESSAQRRSLMAIARMLGHSSPDITMGHYIHLADLVLSRAMRRLTPTVPEPILTALTGLDETERRQWRRETGSGKASDYLDRIGDGLLAPEQRLQRLSPQSQRVLAHPEHTKAAAWLLTDVLIGRYEGAAWLESFAPPWLEQQLAHWESLLTTVPEHLRVSRHGKKADAPIERPATQQDVNRARQTLEWLETRPESEQVDLIEAYRNGRLERNPLDVAFPSAALARAWSDLIDHLDLNEAVDFYVVPAPWESTEERDSEIAFWREQTKIALVYDPQFRNLLGPELNQEEGGVVCCHRKGAGDSRGYWVYGVQWAFLMAWLLRQ</sequence>